<reference evidence="9 10" key="1">
    <citation type="submission" date="2024-04" db="EMBL/GenBank/DDBJ databases">
        <title>The reference genome of an endangered Asteraceae, Deinandra increscens subsp. villosa, native to the Central Coast of California.</title>
        <authorList>
            <person name="Guilliams M."/>
            <person name="Hasenstab-Lehman K."/>
            <person name="Meyer R."/>
            <person name="Mcevoy S."/>
        </authorList>
    </citation>
    <scope>NUCLEOTIDE SEQUENCE [LARGE SCALE GENOMIC DNA]</scope>
    <source>
        <tissue evidence="9">Leaf</tissue>
    </source>
</reference>
<evidence type="ECO:0000313" key="9">
    <source>
        <dbReference type="EMBL" id="KAK9075746.1"/>
    </source>
</evidence>
<dbReference type="PANTHER" id="PTHR22930">
    <property type="match status" value="1"/>
</dbReference>
<evidence type="ECO:0000256" key="5">
    <source>
        <dbReference type="ARBA" id="ARBA00022723"/>
    </source>
</evidence>
<keyword evidence="6" id="KW-0378">Hydrolase</keyword>
<dbReference type="GO" id="GO:0016787">
    <property type="term" value="F:hydrolase activity"/>
    <property type="evidence" value="ECO:0007669"/>
    <property type="project" value="UniProtKB-KW"/>
</dbReference>
<dbReference type="PANTHER" id="PTHR22930:SF277">
    <property type="entry name" value="HARBINGER TRANSPOSASE-DERIVED NUCLEASE DOMAIN-CONTAINING PROTEIN"/>
    <property type="match status" value="1"/>
</dbReference>
<keyword evidence="10" id="KW-1185">Reference proteome</keyword>
<keyword evidence="5" id="KW-0479">Metal-binding</keyword>
<evidence type="ECO:0000256" key="3">
    <source>
        <dbReference type="ARBA" id="ARBA00006958"/>
    </source>
</evidence>
<keyword evidence="7" id="KW-0539">Nucleus</keyword>
<proteinExistence type="inferred from homology"/>
<dbReference type="Proteomes" id="UP001408789">
    <property type="component" value="Unassembled WGS sequence"/>
</dbReference>
<dbReference type="Pfam" id="PF13359">
    <property type="entry name" value="DDE_Tnp_4"/>
    <property type="match status" value="1"/>
</dbReference>
<evidence type="ECO:0000259" key="8">
    <source>
        <dbReference type="Pfam" id="PF13359"/>
    </source>
</evidence>
<comment type="subcellular location">
    <subcellularLocation>
        <location evidence="2">Nucleus</location>
    </subcellularLocation>
</comment>
<evidence type="ECO:0000256" key="1">
    <source>
        <dbReference type="ARBA" id="ARBA00001968"/>
    </source>
</evidence>
<dbReference type="GO" id="GO:0004518">
    <property type="term" value="F:nuclease activity"/>
    <property type="evidence" value="ECO:0007669"/>
    <property type="project" value="UniProtKB-KW"/>
</dbReference>
<feature type="domain" description="DDE Tnp4" evidence="8">
    <location>
        <begin position="283"/>
        <end position="440"/>
    </location>
</feature>
<evidence type="ECO:0000256" key="6">
    <source>
        <dbReference type="ARBA" id="ARBA00022801"/>
    </source>
</evidence>
<keyword evidence="4" id="KW-0540">Nuclease</keyword>
<dbReference type="AlphaFoldDB" id="A0AAP0DIJ6"/>
<comment type="caution">
    <text evidence="9">The sequence shown here is derived from an EMBL/GenBank/DDBJ whole genome shotgun (WGS) entry which is preliminary data.</text>
</comment>
<gene>
    <name evidence="9" type="ORF">SSX86_004075</name>
</gene>
<dbReference type="GO" id="GO:0005634">
    <property type="term" value="C:nucleus"/>
    <property type="evidence" value="ECO:0007669"/>
    <property type="project" value="UniProtKB-SubCell"/>
</dbReference>
<protein>
    <recommendedName>
        <fullName evidence="8">DDE Tnp4 domain-containing protein</fullName>
    </recommendedName>
</protein>
<organism evidence="9 10">
    <name type="scientific">Deinandra increscens subsp. villosa</name>
    <dbReference type="NCBI Taxonomy" id="3103831"/>
    <lineage>
        <taxon>Eukaryota</taxon>
        <taxon>Viridiplantae</taxon>
        <taxon>Streptophyta</taxon>
        <taxon>Embryophyta</taxon>
        <taxon>Tracheophyta</taxon>
        <taxon>Spermatophyta</taxon>
        <taxon>Magnoliopsida</taxon>
        <taxon>eudicotyledons</taxon>
        <taxon>Gunneridae</taxon>
        <taxon>Pentapetalae</taxon>
        <taxon>asterids</taxon>
        <taxon>campanulids</taxon>
        <taxon>Asterales</taxon>
        <taxon>Asteraceae</taxon>
        <taxon>Asteroideae</taxon>
        <taxon>Heliantheae alliance</taxon>
        <taxon>Madieae</taxon>
        <taxon>Madiinae</taxon>
        <taxon>Deinandra</taxon>
    </lineage>
</organism>
<evidence type="ECO:0000313" key="10">
    <source>
        <dbReference type="Proteomes" id="UP001408789"/>
    </source>
</evidence>
<sequence>MLSALISSYPKSKLSMEIASIPFLNQEEYSYFYSFFQDLDTESQDSPSKRQKLDEFDEEYSSLNQILNATEVPNSDFETPHSKIELPKWEFEMPDSKIEIPNSDFEHRASEMADWEQGRVRKTRIPSPPVGGYTAAEDSGGHRRRLWVKERSKGWWKYHNSDECPDDDFRKAFRMSKSTFNMICDELDSSVTKKDTMLRMAIPVRQRVAVCIYRLATGDPLRKVSVLFGLGISTCHKLVLEVCAAIQTVLMPKFLQWPDEERLKEIKTGFGSISGIPDVNGSIYTTHISIIAPKANPEAYYNRKHTSRNQKSSYSTTIQGLVDPRGVFTDICIGYPGSMTDEQILEKSALYQRSKMGSLKNTRVIGNSGYPLKDWILVPYTHKNLTWSQHSFNQKVNELNKIGKDAFMRLKGRWGCLQKRIEVKLQELPMVLGACCVLHNICEMYNEEMDVELSFDLYDNEMEIEMESRGISVNALEARDNIAHNLLHCRHG</sequence>
<comment type="similarity">
    <text evidence="3">Belongs to the HARBI1 family.</text>
</comment>
<evidence type="ECO:0000256" key="7">
    <source>
        <dbReference type="ARBA" id="ARBA00023242"/>
    </source>
</evidence>
<dbReference type="InterPro" id="IPR027806">
    <property type="entry name" value="HARBI1_dom"/>
</dbReference>
<evidence type="ECO:0000256" key="2">
    <source>
        <dbReference type="ARBA" id="ARBA00004123"/>
    </source>
</evidence>
<dbReference type="GO" id="GO:0046872">
    <property type="term" value="F:metal ion binding"/>
    <property type="evidence" value="ECO:0007669"/>
    <property type="project" value="UniProtKB-KW"/>
</dbReference>
<evidence type="ECO:0000256" key="4">
    <source>
        <dbReference type="ARBA" id="ARBA00022722"/>
    </source>
</evidence>
<dbReference type="InterPro" id="IPR045249">
    <property type="entry name" value="HARBI1-like"/>
</dbReference>
<dbReference type="EMBL" id="JBCNJP010000007">
    <property type="protein sequence ID" value="KAK9075746.1"/>
    <property type="molecule type" value="Genomic_DNA"/>
</dbReference>
<name>A0AAP0DIJ6_9ASTR</name>
<accession>A0AAP0DIJ6</accession>
<comment type="cofactor">
    <cofactor evidence="1">
        <name>a divalent metal cation</name>
        <dbReference type="ChEBI" id="CHEBI:60240"/>
    </cofactor>
</comment>